<evidence type="ECO:0000256" key="1">
    <source>
        <dbReference type="PROSITE-ProRule" id="PRU00221"/>
    </source>
</evidence>
<accession>A0A1B2J5Y8</accession>
<feature type="repeat" description="WD" evidence="1">
    <location>
        <begin position="152"/>
        <end position="187"/>
    </location>
</feature>
<dbReference type="SUPFAM" id="SSF50978">
    <property type="entry name" value="WD40 repeat-like"/>
    <property type="match status" value="1"/>
</dbReference>
<dbReference type="GO" id="GO:0030686">
    <property type="term" value="C:90S preribosome"/>
    <property type="evidence" value="ECO:0007669"/>
    <property type="project" value="InterPro"/>
</dbReference>
<dbReference type="PROSITE" id="PS50082">
    <property type="entry name" value="WD_REPEATS_2"/>
    <property type="match status" value="1"/>
</dbReference>
<dbReference type="InterPro" id="IPR001680">
    <property type="entry name" value="WD40_rpt"/>
</dbReference>
<keyword evidence="3" id="KW-1185">Reference proteome</keyword>
<dbReference type="InterPro" id="IPR015943">
    <property type="entry name" value="WD40/YVTN_repeat-like_dom_sf"/>
</dbReference>
<organism evidence="2 3">
    <name type="scientific">Komagataella pastoris</name>
    <name type="common">Yeast</name>
    <name type="synonym">Pichia pastoris</name>
    <dbReference type="NCBI Taxonomy" id="4922"/>
    <lineage>
        <taxon>Eukaryota</taxon>
        <taxon>Fungi</taxon>
        <taxon>Dikarya</taxon>
        <taxon>Ascomycota</taxon>
        <taxon>Saccharomycotina</taxon>
        <taxon>Pichiomycetes</taxon>
        <taxon>Pichiales</taxon>
        <taxon>Pichiaceae</taxon>
        <taxon>Komagataella</taxon>
    </lineage>
</organism>
<dbReference type="EMBL" id="CP014584">
    <property type="protein sequence ID" value="ANZ73370.1"/>
    <property type="molecule type" value="Genomic_DNA"/>
</dbReference>
<dbReference type="InterPro" id="IPR046351">
    <property type="entry name" value="UTP4"/>
</dbReference>
<proteinExistence type="predicted"/>
<reference evidence="2 3" key="1">
    <citation type="submission" date="2016-02" db="EMBL/GenBank/DDBJ databases">
        <title>Comparative genomic and transcriptomic foundation for Pichia pastoris.</title>
        <authorList>
            <person name="Love K.R."/>
            <person name="Shah K.A."/>
            <person name="Whittaker C.A."/>
            <person name="Wu J."/>
            <person name="Bartlett M.C."/>
            <person name="Ma D."/>
            <person name="Leeson R.L."/>
            <person name="Priest M."/>
            <person name="Young S.K."/>
            <person name="Love J.C."/>
        </authorList>
    </citation>
    <scope>NUCLEOTIDE SEQUENCE [LARGE SCALE GENOMIC DNA]</scope>
    <source>
        <strain evidence="2 3">ATCC 28485</strain>
    </source>
</reference>
<sequence length="698" mass="78011">MDIHRCRFVKYKPRTVTSLAFSHSSSDGFAPKNLRLAVGKSNGNIEIWNPHKNFLLENVLQGGKDRVIEGLVWSTYDDYPSRLFSIGGSTVMTEWDIATGLPLNNYDCNSGITWSISINTTQDKICVGCDNGTVVVIDISGGPGSLVHESILQRSNARVLNLCWLNDKKIVSGCSDGRIRIWNYEEGPGRGQLISTLNVDKSTTESTLVWSVIPLEKRSQFVSGDSTGAVKVWDAEKFVLLQTFDLHKADVLNICTNFEQTKIFSGSVDRKIYNLKFVNDKWVNSCNRLVHGNDIRASVCYQSKDLDLLLSGASLSDIAVSKPESFQDCEIQRLSVFPETQQTVLFNRSQKLVIMWQEQTIKVWKVLPQQGRKLLAKLVLSDEDNITHCDLTSDGQFLVVARLSTVKVFKLASSEDNKLQIQKVADEKLQEVGARLVKFNNQKNELIVVSPDNELYIYKIKEFIAEDSTSFVDESKDSVQEVELNGSKIPQGQQTLLNNIYSLSLSDDGKLASVLRVNGLIEIANLATLESSKLVKPSNLIALHSVFHGDHKLIAVNHDNSVAEYNIDTEEGVVSDWSKRNTEFTRHALGGVLEKCLGLVLSGDNLWLYNTNWLAYINLANDLPKIGSEVDRKRGADGEKISHNSKDIQVDNSQFWVVDKYQPLLYVDTFEPEANGLLVVETPVTPTEAAFLVPRIYL</sequence>
<dbReference type="GO" id="GO:0000462">
    <property type="term" value="P:maturation of SSU-rRNA from tricistronic rRNA transcript (SSU-rRNA, 5.8S rRNA, LSU-rRNA)"/>
    <property type="evidence" value="ECO:0007669"/>
    <property type="project" value="InterPro"/>
</dbReference>
<keyword evidence="1" id="KW-0853">WD repeat</keyword>
<dbReference type="GO" id="GO:0034455">
    <property type="term" value="C:t-UTP complex"/>
    <property type="evidence" value="ECO:0007669"/>
    <property type="project" value="TreeGrafter"/>
</dbReference>
<evidence type="ECO:0000313" key="3">
    <source>
        <dbReference type="Proteomes" id="UP000094565"/>
    </source>
</evidence>
<dbReference type="AlphaFoldDB" id="A0A1B2J5Y8"/>
<dbReference type="PANTHER" id="PTHR44163">
    <property type="entry name" value="U3 SMALL NUCLEOLAR RNA-ASSOCIATED PROTEIN 4 HOMOLOG"/>
    <property type="match status" value="1"/>
</dbReference>
<dbReference type="SUPFAM" id="SSF101908">
    <property type="entry name" value="Putative isomerase YbhE"/>
    <property type="match status" value="1"/>
</dbReference>
<name>A0A1B2J5Y8_PICPA</name>
<dbReference type="SMART" id="SM00320">
    <property type="entry name" value="WD40"/>
    <property type="match status" value="8"/>
</dbReference>
<gene>
    <name evidence="2" type="primary">UTP4</name>
    <name evidence="2" type="ORF">ATY40_BA7501342</name>
</gene>
<dbReference type="GO" id="GO:0032040">
    <property type="term" value="C:small-subunit processome"/>
    <property type="evidence" value="ECO:0007669"/>
    <property type="project" value="TreeGrafter"/>
</dbReference>
<dbReference type="Pfam" id="PF00400">
    <property type="entry name" value="WD40"/>
    <property type="match status" value="1"/>
</dbReference>
<dbReference type="GO" id="GO:0003723">
    <property type="term" value="F:RNA binding"/>
    <property type="evidence" value="ECO:0007669"/>
    <property type="project" value="TreeGrafter"/>
</dbReference>
<dbReference type="Proteomes" id="UP000094565">
    <property type="component" value="Chromosome 1"/>
</dbReference>
<dbReference type="PANTHER" id="PTHR44163:SF1">
    <property type="entry name" value="U3 SMALL NUCLEOLAR RNA-ASSOCIATED PROTEIN 4 HOMOLOG"/>
    <property type="match status" value="1"/>
</dbReference>
<protein>
    <submittedName>
        <fullName evidence="2">BA75_01342T0</fullName>
    </submittedName>
</protein>
<dbReference type="InterPro" id="IPR036322">
    <property type="entry name" value="WD40_repeat_dom_sf"/>
</dbReference>
<evidence type="ECO:0000313" key="2">
    <source>
        <dbReference type="EMBL" id="ANZ73370.1"/>
    </source>
</evidence>
<dbReference type="Gene3D" id="2.130.10.10">
    <property type="entry name" value="YVTN repeat-like/Quinoprotein amine dehydrogenase"/>
    <property type="match status" value="2"/>
</dbReference>
<dbReference type="OrthoDB" id="8883818at2759"/>